<accession>A0AAV3PB03</accession>
<protein>
    <submittedName>
        <fullName evidence="1">Uncharacterized protein</fullName>
    </submittedName>
</protein>
<evidence type="ECO:0000313" key="2">
    <source>
        <dbReference type="Proteomes" id="UP001454036"/>
    </source>
</evidence>
<keyword evidence="2" id="KW-1185">Reference proteome</keyword>
<dbReference type="AlphaFoldDB" id="A0AAV3PB03"/>
<comment type="caution">
    <text evidence="1">The sequence shown here is derived from an EMBL/GenBank/DDBJ whole genome shotgun (WGS) entry which is preliminary data.</text>
</comment>
<organism evidence="1 2">
    <name type="scientific">Lithospermum erythrorhizon</name>
    <name type="common">Purple gromwell</name>
    <name type="synonym">Lithospermum officinale var. erythrorhizon</name>
    <dbReference type="NCBI Taxonomy" id="34254"/>
    <lineage>
        <taxon>Eukaryota</taxon>
        <taxon>Viridiplantae</taxon>
        <taxon>Streptophyta</taxon>
        <taxon>Embryophyta</taxon>
        <taxon>Tracheophyta</taxon>
        <taxon>Spermatophyta</taxon>
        <taxon>Magnoliopsida</taxon>
        <taxon>eudicotyledons</taxon>
        <taxon>Gunneridae</taxon>
        <taxon>Pentapetalae</taxon>
        <taxon>asterids</taxon>
        <taxon>lamiids</taxon>
        <taxon>Boraginales</taxon>
        <taxon>Boraginaceae</taxon>
        <taxon>Boraginoideae</taxon>
        <taxon>Lithospermeae</taxon>
        <taxon>Lithospermum</taxon>
    </lineage>
</organism>
<name>A0AAV3PB03_LITER</name>
<proteinExistence type="predicted"/>
<dbReference type="EMBL" id="BAABME010001150">
    <property type="protein sequence ID" value="GAA0147861.1"/>
    <property type="molecule type" value="Genomic_DNA"/>
</dbReference>
<gene>
    <name evidence="1" type="ORF">LIER_07458</name>
</gene>
<evidence type="ECO:0000313" key="1">
    <source>
        <dbReference type="EMBL" id="GAA0147861.1"/>
    </source>
</evidence>
<dbReference type="Proteomes" id="UP001454036">
    <property type="component" value="Unassembled WGS sequence"/>
</dbReference>
<reference evidence="1 2" key="1">
    <citation type="submission" date="2024-01" db="EMBL/GenBank/DDBJ databases">
        <title>The complete chloroplast genome sequence of Lithospermum erythrorhizon: insights into the phylogenetic relationship among Boraginaceae species and the maternal lineages of purple gromwells.</title>
        <authorList>
            <person name="Okada T."/>
            <person name="Watanabe K."/>
        </authorList>
    </citation>
    <scope>NUCLEOTIDE SEQUENCE [LARGE SCALE GENOMIC DNA]</scope>
</reference>
<sequence length="164" mass="18618">MAAPNTHKNSLRSALEKCNLNTSNFDTWSRNLRIVLKQERTEYVPNTKVPSRPNDTETYRNVSNELAIDLILKYLPKKFSQFVMNFNMHKFELSLNKLHKMITNAEANLAKAKTPTSSVLVVQNKKKFKKKFSGKAKGSSKPKVAKTVCKGTAERRTSVITVET</sequence>